<reference evidence="2" key="2">
    <citation type="journal article" date="2023" name="IMA Fungus">
        <title>Comparative genomic study of the Penicillium genus elucidates a diverse pangenome and 15 lateral gene transfer events.</title>
        <authorList>
            <person name="Petersen C."/>
            <person name="Sorensen T."/>
            <person name="Nielsen M.R."/>
            <person name="Sondergaard T.E."/>
            <person name="Sorensen J.L."/>
            <person name="Fitzpatrick D.A."/>
            <person name="Frisvad J.C."/>
            <person name="Nielsen K.L."/>
        </authorList>
    </citation>
    <scope>NUCLEOTIDE SEQUENCE</scope>
    <source>
        <strain evidence="2">IBT 29677</strain>
    </source>
</reference>
<dbReference type="AlphaFoldDB" id="A0A9W9W9V8"/>
<name>A0A9W9W9V8_9EURO</name>
<gene>
    <name evidence="2" type="ORF">N7509_002959</name>
</gene>
<dbReference type="OrthoDB" id="4349137at2759"/>
<dbReference type="EMBL" id="JAPZBU010000004">
    <property type="protein sequence ID" value="KAJ5409076.1"/>
    <property type="molecule type" value="Genomic_DNA"/>
</dbReference>
<comment type="caution">
    <text evidence="2">The sequence shown here is derived from an EMBL/GenBank/DDBJ whole genome shotgun (WGS) entry which is preliminary data.</text>
</comment>
<organism evidence="2 3">
    <name type="scientific">Penicillium cosmopolitanum</name>
    <dbReference type="NCBI Taxonomy" id="1131564"/>
    <lineage>
        <taxon>Eukaryota</taxon>
        <taxon>Fungi</taxon>
        <taxon>Dikarya</taxon>
        <taxon>Ascomycota</taxon>
        <taxon>Pezizomycotina</taxon>
        <taxon>Eurotiomycetes</taxon>
        <taxon>Eurotiomycetidae</taxon>
        <taxon>Eurotiales</taxon>
        <taxon>Aspergillaceae</taxon>
        <taxon>Penicillium</taxon>
    </lineage>
</organism>
<accession>A0A9W9W9V8</accession>
<keyword evidence="1" id="KW-0175">Coiled coil</keyword>
<protein>
    <submittedName>
        <fullName evidence="2">Uncharacterized protein</fullName>
    </submittedName>
</protein>
<sequence>MRYMERKWNGLTDAIAALTASKEAQEVNDNLANLREAFAEANELMDEIKKNPPVPTLGVSDAASGDHVNALRTGFGLRADPEWRDWMEPKHSDQLDGYYRDLQPFGKIIKSMGGMFRPQSFEANIDDEPCLRASLNALIYAINSTVQEMNPEGSRSLSIKPEQSMSYYPYRYDGEDYRLRGRADYALWYGRRRDIDTNLIIWEAKGKAGTNGECQLLLYMAMVHKKRCELGKKNRIVYGVLALPNYFEFIQIDNDGVYSMHFIKCFDSSFSAYVPLLTSIFMEAVALSPPGSEETDSVKAMEAV</sequence>
<feature type="coiled-coil region" evidence="1">
    <location>
        <begin position="17"/>
        <end position="51"/>
    </location>
</feature>
<evidence type="ECO:0000313" key="3">
    <source>
        <dbReference type="Proteomes" id="UP001147747"/>
    </source>
</evidence>
<dbReference type="Proteomes" id="UP001147747">
    <property type="component" value="Unassembled WGS sequence"/>
</dbReference>
<dbReference type="GeneID" id="81366576"/>
<proteinExistence type="predicted"/>
<evidence type="ECO:0000313" key="2">
    <source>
        <dbReference type="EMBL" id="KAJ5409076.1"/>
    </source>
</evidence>
<dbReference type="RefSeq" id="XP_056493391.1">
    <property type="nucleotide sequence ID" value="XM_056627596.1"/>
</dbReference>
<keyword evidence="3" id="KW-1185">Reference proteome</keyword>
<reference evidence="2" key="1">
    <citation type="submission" date="2022-12" db="EMBL/GenBank/DDBJ databases">
        <authorList>
            <person name="Petersen C."/>
        </authorList>
    </citation>
    <scope>NUCLEOTIDE SEQUENCE</scope>
    <source>
        <strain evidence="2">IBT 29677</strain>
    </source>
</reference>
<evidence type="ECO:0000256" key="1">
    <source>
        <dbReference type="SAM" id="Coils"/>
    </source>
</evidence>